<dbReference type="PANTHER" id="PTHR39550">
    <property type="entry name" value="SLL0658 PROTEIN"/>
    <property type="match status" value="1"/>
</dbReference>
<sequence length="168" mass="18597">MIVVSDSGPLIALAKVRKLNILNELFGEVIIPRAVWVEVVERGKGKPGSEDVESATWIRVLEVKDKLSVEILTREIEVGEAEAIVLAKELNADLIILDEKIPRIIAKSLGLNVAGSLALLFIAKKKGIINEDLELIIGELRARGVRFSDKVVEELKRMYNTSDAKMKQ</sequence>
<accession>A0A4Y5SIT4</accession>
<protein>
    <submittedName>
        <fullName evidence="1">DUF3368 domain-containing protein</fullName>
    </submittedName>
</protein>
<dbReference type="OrthoDB" id="323844at2157"/>
<dbReference type="PANTHER" id="PTHR39550:SF1">
    <property type="entry name" value="SLL0658 PROTEIN"/>
    <property type="match status" value="1"/>
</dbReference>
<dbReference type="Pfam" id="PF11848">
    <property type="entry name" value="DUF3368"/>
    <property type="match status" value="1"/>
</dbReference>
<dbReference type="AlphaFoldDB" id="A0A4Y5SIT4"/>
<reference evidence="1 2" key="1">
    <citation type="submission" date="2019-06" db="EMBL/GenBank/DDBJ databases">
        <title>Thermococcus indicus sp. nov., a Fe(III)-reducing hyperthermophilic archaeon isolated from the Onnuri vent field of the Central Indian Ocean ridge.</title>
        <authorList>
            <person name="Lim J.K."/>
            <person name="Kim Y.J."/>
            <person name="Kwon K.K."/>
        </authorList>
    </citation>
    <scope>NUCLEOTIDE SEQUENCE [LARGE SCALE GENOMIC DNA]</scope>
    <source>
        <strain evidence="1 2">IOH1</strain>
    </source>
</reference>
<keyword evidence="2" id="KW-1185">Reference proteome</keyword>
<dbReference type="RefSeq" id="WP_139679994.1">
    <property type="nucleotide sequence ID" value="NZ_CP040846.1"/>
</dbReference>
<name>A0A4Y5SIT4_9EURY</name>
<evidence type="ECO:0000313" key="2">
    <source>
        <dbReference type="Proteomes" id="UP000306007"/>
    </source>
</evidence>
<gene>
    <name evidence="1" type="ORF">FH039_01825</name>
</gene>
<dbReference type="Proteomes" id="UP000306007">
    <property type="component" value="Chromosome"/>
</dbReference>
<dbReference type="KEGG" id="tic:FH039_01825"/>
<dbReference type="GeneID" id="40473883"/>
<proteinExistence type="predicted"/>
<dbReference type="EMBL" id="CP040846">
    <property type="protein sequence ID" value="QDA30605.1"/>
    <property type="molecule type" value="Genomic_DNA"/>
</dbReference>
<organism evidence="1 2">
    <name type="scientific">Thermococcus indicus</name>
    <dbReference type="NCBI Taxonomy" id="2586643"/>
    <lineage>
        <taxon>Archaea</taxon>
        <taxon>Methanobacteriati</taxon>
        <taxon>Methanobacteriota</taxon>
        <taxon>Thermococci</taxon>
        <taxon>Thermococcales</taxon>
        <taxon>Thermococcaceae</taxon>
        <taxon>Thermococcus</taxon>
    </lineage>
</organism>
<evidence type="ECO:0000313" key="1">
    <source>
        <dbReference type="EMBL" id="QDA30605.1"/>
    </source>
</evidence>
<dbReference type="InterPro" id="IPR021799">
    <property type="entry name" value="PIN-like_prokaryotic"/>
</dbReference>